<proteinExistence type="predicted"/>
<gene>
    <name evidence="5" type="ORF">JI735_17150</name>
</gene>
<dbReference type="CDD" id="cd01544">
    <property type="entry name" value="PBP1_GalR"/>
    <property type="match status" value="1"/>
</dbReference>
<evidence type="ECO:0000313" key="6">
    <source>
        <dbReference type="Proteomes" id="UP000595841"/>
    </source>
</evidence>
<dbReference type="InterPro" id="IPR028082">
    <property type="entry name" value="Peripla_BP_I"/>
</dbReference>
<dbReference type="Pfam" id="PF13377">
    <property type="entry name" value="Peripla_BP_3"/>
    <property type="match status" value="1"/>
</dbReference>
<dbReference type="PANTHER" id="PTHR30146">
    <property type="entry name" value="LACI-RELATED TRANSCRIPTIONAL REPRESSOR"/>
    <property type="match status" value="1"/>
</dbReference>
<evidence type="ECO:0000256" key="3">
    <source>
        <dbReference type="ARBA" id="ARBA00023163"/>
    </source>
</evidence>
<dbReference type="PROSITE" id="PS00356">
    <property type="entry name" value="HTH_LACI_1"/>
    <property type="match status" value="1"/>
</dbReference>
<evidence type="ECO:0000313" key="5">
    <source>
        <dbReference type="EMBL" id="QQZ58537.1"/>
    </source>
</evidence>
<evidence type="ECO:0000259" key="4">
    <source>
        <dbReference type="PROSITE" id="PS50932"/>
    </source>
</evidence>
<dbReference type="EMBL" id="CP068595">
    <property type="protein sequence ID" value="QQZ58537.1"/>
    <property type="molecule type" value="Genomic_DNA"/>
</dbReference>
<dbReference type="SUPFAM" id="SSF53822">
    <property type="entry name" value="Periplasmic binding protein-like I"/>
    <property type="match status" value="1"/>
</dbReference>
<dbReference type="PANTHER" id="PTHR30146:SF149">
    <property type="entry name" value="HTH-TYPE TRANSCRIPTIONAL REGULATOR EBGR"/>
    <property type="match status" value="1"/>
</dbReference>
<dbReference type="CDD" id="cd01392">
    <property type="entry name" value="HTH_LacI"/>
    <property type="match status" value="1"/>
</dbReference>
<dbReference type="Pfam" id="PF00356">
    <property type="entry name" value="LacI"/>
    <property type="match status" value="1"/>
</dbReference>
<dbReference type="SUPFAM" id="SSF47413">
    <property type="entry name" value="lambda repressor-like DNA-binding domains"/>
    <property type="match status" value="1"/>
</dbReference>
<keyword evidence="3" id="KW-0804">Transcription</keyword>
<keyword evidence="6" id="KW-1185">Reference proteome</keyword>
<dbReference type="KEGG" id="pson:JI735_17150"/>
<sequence>MPTIKDIAREAGVSAATVSRVLNNDLSLAVSEVTRTRVFAVAEQLGYKPSRLKQLKRDTERSGKTVSLLLRCSVEEERDDPYYGSIRRGIELRAEELGIVLGQTLRGHGQLPALRACDGLIVVGGFNPRELESLHADPSTIVLVDQYGEQTDYDSVRTHFRQAVEQALGHLMALGHRDIAFIGGGGDGERRAHHFERIMLERGWFDDRLVRTGGWSSADGYRMMNELLEGAKRPTACFAASDPLAVGALRALHGQGVRVPEEMAIVGFDDIEMAAYVQPPLTTVRAYPEQMGKAAVQLLVERFEGREAPSHTITGTKLIVRESCGRLIKPPPRCTPHP</sequence>
<dbReference type="PRINTS" id="PR00036">
    <property type="entry name" value="HTHLACI"/>
</dbReference>
<dbReference type="SMART" id="SM00354">
    <property type="entry name" value="HTH_LACI"/>
    <property type="match status" value="1"/>
</dbReference>
<keyword evidence="2 5" id="KW-0238">DNA-binding</keyword>
<dbReference type="InterPro" id="IPR046335">
    <property type="entry name" value="LacI/GalR-like_sensor"/>
</dbReference>
<evidence type="ECO:0000256" key="1">
    <source>
        <dbReference type="ARBA" id="ARBA00023015"/>
    </source>
</evidence>
<dbReference type="Gene3D" id="1.10.260.40">
    <property type="entry name" value="lambda repressor-like DNA-binding domains"/>
    <property type="match status" value="1"/>
</dbReference>
<dbReference type="InterPro" id="IPR000843">
    <property type="entry name" value="HTH_LacI"/>
</dbReference>
<keyword evidence="1" id="KW-0805">Transcription regulation</keyword>
<evidence type="ECO:0000256" key="2">
    <source>
        <dbReference type="ARBA" id="ARBA00023125"/>
    </source>
</evidence>
<dbReference type="RefSeq" id="WP_039833671.1">
    <property type="nucleotide sequence ID" value="NZ_CP068595.1"/>
</dbReference>
<dbReference type="GO" id="GO:0000976">
    <property type="term" value="F:transcription cis-regulatory region binding"/>
    <property type="evidence" value="ECO:0007669"/>
    <property type="project" value="TreeGrafter"/>
</dbReference>
<dbReference type="Gene3D" id="3.40.50.2300">
    <property type="match status" value="2"/>
</dbReference>
<dbReference type="PROSITE" id="PS50932">
    <property type="entry name" value="HTH_LACI_2"/>
    <property type="match status" value="1"/>
</dbReference>
<accession>A0A974P864</accession>
<dbReference type="InterPro" id="IPR010982">
    <property type="entry name" value="Lambda_DNA-bd_dom_sf"/>
</dbReference>
<reference evidence="5 6" key="1">
    <citation type="submission" date="2021-01" db="EMBL/GenBank/DDBJ databases">
        <title>Whole genome sequence of Paenibacillus sonchi LMG 24727 for comparative genomics.</title>
        <authorList>
            <person name="Lee G."/>
            <person name="Kim M.-J."/>
            <person name="Lim K."/>
            <person name="Shin J.-H."/>
        </authorList>
    </citation>
    <scope>NUCLEOTIDE SEQUENCE [LARGE SCALE GENOMIC DNA]</scope>
    <source>
        <strain evidence="5 6">LMG 24727</strain>
    </source>
</reference>
<protein>
    <submittedName>
        <fullName evidence="5">LacI family DNA-binding transcriptional regulator</fullName>
    </submittedName>
</protein>
<feature type="domain" description="HTH lacI-type" evidence="4">
    <location>
        <begin position="2"/>
        <end position="57"/>
    </location>
</feature>
<organism evidence="5 6">
    <name type="scientific">Paenibacillus sonchi</name>
    <dbReference type="NCBI Taxonomy" id="373687"/>
    <lineage>
        <taxon>Bacteria</taxon>
        <taxon>Bacillati</taxon>
        <taxon>Bacillota</taxon>
        <taxon>Bacilli</taxon>
        <taxon>Bacillales</taxon>
        <taxon>Paenibacillaceae</taxon>
        <taxon>Paenibacillus</taxon>
        <taxon>Paenibacillus sonchi group</taxon>
    </lineage>
</organism>
<dbReference type="Proteomes" id="UP000595841">
    <property type="component" value="Chromosome"/>
</dbReference>
<name>A0A974P864_9BACL</name>
<dbReference type="AlphaFoldDB" id="A0A974P864"/>
<dbReference type="GO" id="GO:0003700">
    <property type="term" value="F:DNA-binding transcription factor activity"/>
    <property type="evidence" value="ECO:0007669"/>
    <property type="project" value="TreeGrafter"/>
</dbReference>